<keyword evidence="1" id="KW-1133">Transmembrane helix</keyword>
<evidence type="ECO:0000256" key="1">
    <source>
        <dbReference type="SAM" id="Phobius"/>
    </source>
</evidence>
<keyword evidence="3" id="KW-1185">Reference proteome</keyword>
<dbReference type="InterPro" id="IPR005265">
    <property type="entry name" value="HemJ-like"/>
</dbReference>
<dbReference type="OrthoDB" id="7570050at2"/>
<organism evidence="2 3">
    <name type="scientific">Roseinatronobacter monicus</name>
    <dbReference type="NCBI Taxonomy" id="393481"/>
    <lineage>
        <taxon>Bacteria</taxon>
        <taxon>Pseudomonadati</taxon>
        <taxon>Pseudomonadota</taxon>
        <taxon>Alphaproteobacteria</taxon>
        <taxon>Rhodobacterales</taxon>
        <taxon>Paracoccaceae</taxon>
        <taxon>Roseinatronobacter</taxon>
    </lineage>
</organism>
<dbReference type="UniPathway" id="UPA00251">
    <property type="reaction ID" value="UER00324"/>
</dbReference>
<evidence type="ECO:0000313" key="2">
    <source>
        <dbReference type="EMBL" id="TQM94033.1"/>
    </source>
</evidence>
<dbReference type="Proteomes" id="UP000320582">
    <property type="component" value="Unassembled WGS sequence"/>
</dbReference>
<dbReference type="AlphaFoldDB" id="A0A543KG31"/>
<keyword evidence="1" id="KW-0812">Transmembrane</keyword>
<feature type="transmembrane region" description="Helical" evidence="1">
    <location>
        <begin position="115"/>
        <end position="137"/>
    </location>
</feature>
<proteinExistence type="predicted"/>
<sequence length="168" mass="18247">MIAALKAAHIIALSIWCAGLILLPILLHIYGRRPEMRSQAGFTEFRWLTHYSYIAVITPAAVIAVSVGTVLIFALEVLNAWMLAKLIAVAGMVLLHAWMGHLIVQAGEGRGDFHLPMAGLSLLALVPLIGLVLWLVLAKPSLEELIALLPSILQEPRGNPIPARFNPL</sequence>
<name>A0A543KG31_9RHOB</name>
<reference evidence="2 3" key="1">
    <citation type="submission" date="2019-06" db="EMBL/GenBank/DDBJ databases">
        <title>Genomic Encyclopedia of Archaeal and Bacterial Type Strains, Phase II (KMG-II): from individual species to whole genera.</title>
        <authorList>
            <person name="Goeker M."/>
        </authorList>
    </citation>
    <scope>NUCLEOTIDE SEQUENCE [LARGE SCALE GENOMIC DNA]</scope>
    <source>
        <strain evidence="2 3">DSM 18423</strain>
    </source>
</reference>
<dbReference type="RefSeq" id="WP_142082413.1">
    <property type="nucleotide sequence ID" value="NZ_VFPT01000001.1"/>
</dbReference>
<comment type="caution">
    <text evidence="2">The sequence shown here is derived from an EMBL/GenBank/DDBJ whole genome shotgun (WGS) entry which is preliminary data.</text>
</comment>
<feature type="transmembrane region" description="Helical" evidence="1">
    <location>
        <begin position="51"/>
        <end position="75"/>
    </location>
</feature>
<accession>A0A543KG31</accession>
<dbReference type="Pfam" id="PF03653">
    <property type="entry name" value="UPF0093"/>
    <property type="match status" value="1"/>
</dbReference>
<keyword evidence="1" id="KW-0472">Membrane</keyword>
<dbReference type="GO" id="GO:0006782">
    <property type="term" value="P:protoporphyrinogen IX biosynthetic process"/>
    <property type="evidence" value="ECO:0007669"/>
    <property type="project" value="UniProtKB-UniPathway"/>
</dbReference>
<feature type="transmembrane region" description="Helical" evidence="1">
    <location>
        <begin position="7"/>
        <end position="31"/>
    </location>
</feature>
<gene>
    <name evidence="2" type="ORF">BD293_2688</name>
</gene>
<feature type="transmembrane region" description="Helical" evidence="1">
    <location>
        <begin position="82"/>
        <end position="103"/>
    </location>
</feature>
<evidence type="ECO:0000313" key="3">
    <source>
        <dbReference type="Proteomes" id="UP000320582"/>
    </source>
</evidence>
<protein>
    <submittedName>
        <fullName evidence="2">Putative membrane protein</fullName>
    </submittedName>
</protein>
<dbReference type="EMBL" id="VFPT01000001">
    <property type="protein sequence ID" value="TQM94033.1"/>
    <property type="molecule type" value="Genomic_DNA"/>
</dbReference>